<dbReference type="EMBL" id="RJSF01000041">
    <property type="protein sequence ID" value="RNM13282.1"/>
    <property type="molecule type" value="Genomic_DNA"/>
</dbReference>
<dbReference type="Proteomes" id="UP000279994">
    <property type="component" value="Unassembled WGS sequence"/>
</dbReference>
<evidence type="ECO:0000313" key="2">
    <source>
        <dbReference type="EMBL" id="RNM13282.1"/>
    </source>
</evidence>
<protein>
    <submittedName>
        <fullName evidence="2">Uncharacterized protein</fullName>
    </submittedName>
</protein>
<gene>
    <name evidence="2" type="ORF">EFL26_15815</name>
</gene>
<keyword evidence="3" id="KW-1185">Reference proteome</keyword>
<feature type="coiled-coil region" evidence="1">
    <location>
        <begin position="239"/>
        <end position="296"/>
    </location>
</feature>
<keyword evidence="1" id="KW-0175">Coiled coil</keyword>
<name>A0A3N0GM74_9ACTN</name>
<evidence type="ECO:0000313" key="3">
    <source>
        <dbReference type="Proteomes" id="UP000279994"/>
    </source>
</evidence>
<dbReference type="AlphaFoldDB" id="A0A3N0GM74"/>
<reference evidence="2 3" key="1">
    <citation type="submission" date="2018-11" db="EMBL/GenBank/DDBJ databases">
        <authorList>
            <person name="Li F."/>
        </authorList>
    </citation>
    <scope>NUCLEOTIDE SEQUENCE [LARGE SCALE GENOMIC DNA]</scope>
    <source>
        <strain evidence="2 3">Gsoil 818</strain>
    </source>
</reference>
<proteinExistence type="predicted"/>
<sequence>MMPEYPWRVKQRQADEHLRRFAEDCAEYVRVANVGFRFDRDPTAGTIRVTLQADAEPPLSLGAIIGDVLHNLRSALDSVAWATCEQAGPLTSKQQSRIYCPITTDPAKWDEEAEGKLPKVDPAHQEVFRRLQPWFWDEEARALGVPVVPSADKHPLARLHRLANIDRHRVPHPVLARAGDTWLSGPEGVAVTLTPAQVRRAKPGDVVLEWRIDPPSAVSEFHPSGEAVLALSDEAAQHRRSALHELQAMQQEVIRATRRVEIDVLEVVKPAELDELDRLREASDTAAQALRALEDAPHVIDAAYMERYGRAVEADLAARTAYLDRWRELFD</sequence>
<comment type="caution">
    <text evidence="2">The sequence shown here is derived from an EMBL/GenBank/DDBJ whole genome shotgun (WGS) entry which is preliminary data.</text>
</comment>
<accession>A0A3N0GM74</accession>
<organism evidence="2 3">
    <name type="scientific">Nocardioides pocheonensis</name>
    <dbReference type="NCBI Taxonomy" id="661485"/>
    <lineage>
        <taxon>Bacteria</taxon>
        <taxon>Bacillati</taxon>
        <taxon>Actinomycetota</taxon>
        <taxon>Actinomycetes</taxon>
        <taxon>Propionibacteriales</taxon>
        <taxon>Nocardioidaceae</taxon>
        <taxon>Nocardioides</taxon>
    </lineage>
</organism>
<evidence type="ECO:0000256" key="1">
    <source>
        <dbReference type="SAM" id="Coils"/>
    </source>
</evidence>